<protein>
    <submittedName>
        <fullName evidence="4">Putative DNA helicase</fullName>
    </submittedName>
</protein>
<evidence type="ECO:0000256" key="1">
    <source>
        <dbReference type="SAM" id="Phobius"/>
    </source>
</evidence>
<keyword evidence="5" id="KW-1185">Reference proteome</keyword>
<dbReference type="InterPro" id="IPR041679">
    <property type="entry name" value="DNA2/NAM7-like_C"/>
</dbReference>
<dbReference type="OrthoDB" id="6513042at2759"/>
<gene>
    <name evidence="4" type="ORF">RFI_15609</name>
</gene>
<dbReference type="Pfam" id="PF13087">
    <property type="entry name" value="AAA_12"/>
    <property type="match status" value="1"/>
</dbReference>
<sequence>MRLAKSLNYHVHWKRLLAIENEFEFSRIFSRNKPESVSDLQQEGLALFDLQLTWHGTYYGDVIYRMHMPGSQSLPYINTSYFGQGNVVLLQKWQKEEITNVTKQSLQQLIKEDVAISARAQIEQGRGELQEEDYRITLRDNDNNTKQKWRMDIGHDDTTYTTMDNALGLLYEPQNRDAPREKNRNTMIDSRDRMNPFLSTMIIDSFENPEKPWSFEKHSNEQNDSSFKVGIPSQYQSRYSKQGRESIEAELSRFFSDQKKIIMITIIIIIIIIITLTLQAIASTFENYCTLVQGPPGTGKTQTAVELIHLWRRTILNREYYSMQFCKFLDQSCKYNFGPILATAYTNSGVDQLLKGLMQKNLKVVRIGYPARLSSQLRSVCLEEYIQRHQYNEQLKALAKEEQKVNKALFHAKKKKKDMQTKLGEYENMVMTVPHMMNSNNECLEHLHTLRYVVITDIVHNADVLCSTCISLKRLLDHFRPLNTDSSGSKSSNFIKNLRFPLIVMDEASSLFEPAALVPIVQTTPDAHVVLIGDQKQLPPTVFSKEAKDLGLGVTLFDRFINRLDRLSWLLSPQLSQTLLSVQYRMHPDIAYWPNKIFYSEKVKNGDNVGLYSPVKIPGFTWPPRHDNKNDCARVLWCHVTNAEKRSISHSYCNELEATFIAQIIATLIRFTRDTPAESNPGTSDALKTSLIMLALFVHTKRNFTSSKVIIIIIRNVNNKKKAHLIRNMLKRIYGDSHEFININEITIDTVDAFQGQEKTLCILSCVRSNDKNVIGFLNDPRRINVALTRARKGLIIVGNYNTLSSHSRLWKDLTHFFLKNGRIVKVKEKRHGEDNFTTELFTPLTKTNNDLALPQLEHNNKLDNPTLWLMKFFLI</sequence>
<dbReference type="InterPro" id="IPR027417">
    <property type="entry name" value="P-loop_NTPase"/>
</dbReference>
<keyword evidence="1" id="KW-0812">Transmembrane</keyword>
<evidence type="ECO:0000313" key="5">
    <source>
        <dbReference type="Proteomes" id="UP000023152"/>
    </source>
</evidence>
<evidence type="ECO:0000259" key="2">
    <source>
        <dbReference type="Pfam" id="PF13086"/>
    </source>
</evidence>
<feature type="domain" description="DNA2/NAM7 helicase helicase" evidence="2">
    <location>
        <begin position="280"/>
        <end position="545"/>
    </location>
</feature>
<dbReference type="AlphaFoldDB" id="X6N8G0"/>
<dbReference type="CDD" id="cd18808">
    <property type="entry name" value="SF1_C_Upf1"/>
    <property type="match status" value="1"/>
</dbReference>
<name>X6N8G0_RETFI</name>
<dbReference type="Pfam" id="PF13086">
    <property type="entry name" value="AAA_11"/>
    <property type="match status" value="1"/>
</dbReference>
<keyword evidence="4" id="KW-0347">Helicase</keyword>
<dbReference type="SUPFAM" id="SSF52540">
    <property type="entry name" value="P-loop containing nucleoside triphosphate hydrolases"/>
    <property type="match status" value="1"/>
</dbReference>
<evidence type="ECO:0000259" key="3">
    <source>
        <dbReference type="Pfam" id="PF13087"/>
    </source>
</evidence>
<accession>X6N8G0</accession>
<proteinExistence type="predicted"/>
<dbReference type="PANTHER" id="PTHR10887">
    <property type="entry name" value="DNA2/NAM7 HELICASE FAMILY"/>
    <property type="match status" value="1"/>
</dbReference>
<dbReference type="EMBL" id="ASPP01011472">
    <property type="protein sequence ID" value="ETO21592.1"/>
    <property type="molecule type" value="Genomic_DNA"/>
</dbReference>
<dbReference type="InterPro" id="IPR047187">
    <property type="entry name" value="SF1_C_Upf1"/>
</dbReference>
<dbReference type="InterPro" id="IPR041677">
    <property type="entry name" value="DNA2/NAM7_AAA_11"/>
</dbReference>
<keyword evidence="4" id="KW-0378">Hydrolase</keyword>
<evidence type="ECO:0000313" key="4">
    <source>
        <dbReference type="EMBL" id="ETO21592.1"/>
    </source>
</evidence>
<feature type="transmembrane region" description="Helical" evidence="1">
    <location>
        <begin position="261"/>
        <end position="282"/>
    </location>
</feature>
<feature type="domain" description="DNA2/NAM7 helicase-like C-terminal" evidence="3">
    <location>
        <begin position="554"/>
        <end position="801"/>
    </location>
</feature>
<dbReference type="Gene3D" id="3.40.50.300">
    <property type="entry name" value="P-loop containing nucleotide triphosphate hydrolases"/>
    <property type="match status" value="2"/>
</dbReference>
<keyword evidence="4" id="KW-0067">ATP-binding</keyword>
<keyword evidence="1" id="KW-1133">Transmembrane helix</keyword>
<reference evidence="4 5" key="1">
    <citation type="journal article" date="2013" name="Curr. Biol.">
        <title>The Genome of the Foraminiferan Reticulomyxa filosa.</title>
        <authorList>
            <person name="Glockner G."/>
            <person name="Hulsmann N."/>
            <person name="Schleicher M."/>
            <person name="Noegel A.A."/>
            <person name="Eichinger L."/>
            <person name="Gallinger C."/>
            <person name="Pawlowski J."/>
            <person name="Sierra R."/>
            <person name="Euteneuer U."/>
            <person name="Pillet L."/>
            <person name="Moustafa A."/>
            <person name="Platzer M."/>
            <person name="Groth M."/>
            <person name="Szafranski K."/>
            <person name="Schliwa M."/>
        </authorList>
    </citation>
    <scope>NUCLEOTIDE SEQUENCE [LARGE SCALE GENOMIC DNA]</scope>
</reference>
<keyword evidence="4" id="KW-0547">Nucleotide-binding</keyword>
<dbReference type="PANTHER" id="PTHR10887:SF495">
    <property type="entry name" value="HELICASE SENATAXIN ISOFORM X1-RELATED"/>
    <property type="match status" value="1"/>
</dbReference>
<dbReference type="Proteomes" id="UP000023152">
    <property type="component" value="Unassembled WGS sequence"/>
</dbReference>
<keyword evidence="1" id="KW-0472">Membrane</keyword>
<dbReference type="GO" id="GO:0004386">
    <property type="term" value="F:helicase activity"/>
    <property type="evidence" value="ECO:0007669"/>
    <property type="project" value="UniProtKB-KW"/>
</dbReference>
<dbReference type="InterPro" id="IPR045055">
    <property type="entry name" value="DNA2/NAM7-like"/>
</dbReference>
<comment type="caution">
    <text evidence="4">The sequence shown here is derived from an EMBL/GenBank/DDBJ whole genome shotgun (WGS) entry which is preliminary data.</text>
</comment>
<organism evidence="4 5">
    <name type="scientific">Reticulomyxa filosa</name>
    <dbReference type="NCBI Taxonomy" id="46433"/>
    <lineage>
        <taxon>Eukaryota</taxon>
        <taxon>Sar</taxon>
        <taxon>Rhizaria</taxon>
        <taxon>Retaria</taxon>
        <taxon>Foraminifera</taxon>
        <taxon>Monothalamids</taxon>
        <taxon>Reticulomyxidae</taxon>
        <taxon>Reticulomyxa</taxon>
    </lineage>
</organism>